<keyword evidence="2" id="KW-0808">Transferase</keyword>
<dbReference type="PANTHER" id="PTHR10683">
    <property type="entry name" value="TRANSALDOLASE"/>
    <property type="match status" value="1"/>
</dbReference>
<evidence type="ECO:0000313" key="4">
    <source>
        <dbReference type="EMBL" id="JAC68608.1"/>
    </source>
</evidence>
<keyword evidence="1" id="KW-0704">Schiff base</keyword>
<keyword evidence="2" id="KW-0570">Pentose shunt</keyword>
<dbReference type="GO" id="GO:0004801">
    <property type="term" value="F:transaldolase activity"/>
    <property type="evidence" value="ECO:0007669"/>
    <property type="project" value="UniProtKB-EC"/>
</dbReference>
<name>A0A061R9I7_9CHLO</name>
<dbReference type="GO" id="GO:0006098">
    <property type="term" value="P:pentose-phosphate shunt"/>
    <property type="evidence" value="ECO:0007669"/>
    <property type="project" value="UniProtKB-UniPathway"/>
</dbReference>
<comment type="pathway">
    <text evidence="2">Carbohydrate degradation; pentose phosphate pathway; D-glyceraldehyde 3-phosphate and beta-D-fructose 6-phosphate from D-ribose 5-phosphate and D-xylulose 5-phosphate (non-oxidative stage): step 2/3.</text>
</comment>
<dbReference type="Pfam" id="PF00923">
    <property type="entry name" value="TAL_FSA"/>
    <property type="match status" value="1"/>
</dbReference>
<dbReference type="PANTHER" id="PTHR10683:SF40">
    <property type="entry name" value="FRUCTOSE-6-PHOSPHATE ALDOLASE 1-RELATED"/>
    <property type="match status" value="1"/>
</dbReference>
<proteinExistence type="predicted"/>
<comment type="catalytic activity">
    <reaction evidence="2">
        <text>D-sedoheptulose 7-phosphate + D-glyceraldehyde 3-phosphate = D-erythrose 4-phosphate + beta-D-fructose 6-phosphate</text>
        <dbReference type="Rhea" id="RHEA:17053"/>
        <dbReference type="ChEBI" id="CHEBI:16897"/>
        <dbReference type="ChEBI" id="CHEBI:57483"/>
        <dbReference type="ChEBI" id="CHEBI:57634"/>
        <dbReference type="ChEBI" id="CHEBI:59776"/>
        <dbReference type="EC" id="2.2.1.2"/>
    </reaction>
</comment>
<dbReference type="PROSITE" id="PS00958">
    <property type="entry name" value="TRANSALDOLASE_2"/>
    <property type="match status" value="1"/>
</dbReference>
<gene>
    <name evidence="4" type="primary">TALA</name>
    <name evidence="4" type="ORF">TSPGSL018_8334</name>
</gene>
<sequence length="293" mass="30885">MCALVSAPTSSIARRGPGKGRHERARAPGQLLGLSSLSTRARRKLCLRNSHSQSAHSQCGCQLRLYVDSADQDDWEEIWSTGMFYGVTTNPILLERAGVACSVESLGACADAAFKLGAHEFQAQTWGGSVDRMVDTGLSLAAACSKDHREKMVIKVPMTKPGLEAASKLIGRGVRVTMTGVYTAHQAISAAAIGAEYAAPYLGRMGLAMGAAAAKEECVRMQRIAEVSGGGMRILVASIKSASDMAELAACGMDTFTFSPTIAGEMTSVEQTLKAAEDFEGAALRMADERASS</sequence>
<dbReference type="EMBL" id="GBEZ01017758">
    <property type="protein sequence ID" value="JAC68608.1"/>
    <property type="molecule type" value="Transcribed_RNA"/>
</dbReference>
<comment type="function">
    <text evidence="2">Catalyzes the rate-limiting step of the non-oxidative phase in the pentose phosphate pathway. Catalyzes the reversible conversion of sedheptulose-7-phosphate and D-glyceraldehyde 3-phosphate into erythrose-4-phosphate and beta-D-fructose 6-phosphate.</text>
</comment>
<reference evidence="4" key="1">
    <citation type="submission" date="2014-05" db="EMBL/GenBank/DDBJ databases">
        <title>The transcriptome of the halophilic microalga Tetraselmis sp. GSL018 isolated from the Great Salt Lake, Utah.</title>
        <authorList>
            <person name="Jinkerson R.E."/>
            <person name="D'Adamo S."/>
            <person name="Posewitz M.C."/>
        </authorList>
    </citation>
    <scope>NUCLEOTIDE SEQUENCE</scope>
    <source>
        <strain evidence="4">GSL018</strain>
    </source>
</reference>
<dbReference type="AlphaFoldDB" id="A0A061R9I7"/>
<evidence type="ECO:0000256" key="1">
    <source>
        <dbReference type="ARBA" id="ARBA00023270"/>
    </source>
</evidence>
<dbReference type="InterPro" id="IPR018225">
    <property type="entry name" value="Transaldolase_AS"/>
</dbReference>
<protein>
    <recommendedName>
        <fullName evidence="2">Transaldolase</fullName>
        <ecNumber evidence="2">2.2.1.2</ecNumber>
    </recommendedName>
</protein>
<organism evidence="4">
    <name type="scientific">Tetraselmis sp. GSL018</name>
    <dbReference type="NCBI Taxonomy" id="582737"/>
    <lineage>
        <taxon>Eukaryota</taxon>
        <taxon>Viridiplantae</taxon>
        <taxon>Chlorophyta</taxon>
        <taxon>core chlorophytes</taxon>
        <taxon>Chlorodendrophyceae</taxon>
        <taxon>Chlorodendrales</taxon>
        <taxon>Chlorodendraceae</taxon>
        <taxon>Tetraselmis</taxon>
    </lineage>
</organism>
<dbReference type="EC" id="2.2.1.2" evidence="2"/>
<dbReference type="SUPFAM" id="SSF51569">
    <property type="entry name" value="Aldolase"/>
    <property type="match status" value="1"/>
</dbReference>
<evidence type="ECO:0000256" key="3">
    <source>
        <dbReference type="SAM" id="MobiDB-lite"/>
    </source>
</evidence>
<dbReference type="InterPro" id="IPR013785">
    <property type="entry name" value="Aldolase_TIM"/>
</dbReference>
<accession>A0A061R9I7</accession>
<dbReference type="Gene3D" id="3.20.20.70">
    <property type="entry name" value="Aldolase class I"/>
    <property type="match status" value="1"/>
</dbReference>
<feature type="region of interest" description="Disordered" evidence="3">
    <location>
        <begin position="1"/>
        <end position="25"/>
    </location>
</feature>
<dbReference type="UniPathway" id="UPA00115">
    <property type="reaction ID" value="UER00414"/>
</dbReference>
<evidence type="ECO:0000256" key="2">
    <source>
        <dbReference type="RuleBase" id="RU000501"/>
    </source>
</evidence>
<dbReference type="GO" id="GO:0005975">
    <property type="term" value="P:carbohydrate metabolic process"/>
    <property type="evidence" value="ECO:0007669"/>
    <property type="project" value="InterPro"/>
</dbReference>
<dbReference type="InterPro" id="IPR001585">
    <property type="entry name" value="TAL/FSA"/>
</dbReference>